<dbReference type="Proteomes" id="UP000742460">
    <property type="component" value="Unassembled WGS sequence"/>
</dbReference>
<feature type="region of interest" description="Disordered" evidence="1">
    <location>
        <begin position="1"/>
        <end position="43"/>
    </location>
</feature>
<keyword evidence="2" id="KW-0472">Membrane</keyword>
<feature type="compositionally biased region" description="Low complexity" evidence="1">
    <location>
        <begin position="28"/>
        <end position="43"/>
    </location>
</feature>
<protein>
    <submittedName>
        <fullName evidence="3">Uncharacterized protein</fullName>
    </submittedName>
</protein>
<gene>
    <name evidence="3" type="ORF">K8V81_11130</name>
</gene>
<evidence type="ECO:0000313" key="4">
    <source>
        <dbReference type="Proteomes" id="UP000742460"/>
    </source>
</evidence>
<comment type="caution">
    <text evidence="3">The sequence shown here is derived from an EMBL/GenBank/DDBJ whole genome shotgun (WGS) entry which is preliminary data.</text>
</comment>
<evidence type="ECO:0000313" key="3">
    <source>
        <dbReference type="EMBL" id="HJG92262.1"/>
    </source>
</evidence>
<sequence>MSAHKDQTPGAQDTPEPADAAGARVPTGADAASAGGPAAADAPVAGENAEVQTAGAFDIRNFIGVLLGLFGLVLLGAGLFAFTPEEATKTDGLNANLWAGAAMLLVGVLFIVWTKLDPIRMVVRDNEDGAEEPRDIAALD</sequence>
<dbReference type="EMBL" id="DYUE01000259">
    <property type="protein sequence ID" value="HJG92262.1"/>
    <property type="molecule type" value="Genomic_DNA"/>
</dbReference>
<proteinExistence type="predicted"/>
<name>A0A921MXI7_9MICO</name>
<keyword evidence="2" id="KW-1133">Transmembrane helix</keyword>
<keyword evidence="2" id="KW-0812">Transmembrane</keyword>
<feature type="transmembrane region" description="Helical" evidence="2">
    <location>
        <begin position="62"/>
        <end position="83"/>
    </location>
</feature>
<organism evidence="3 4">
    <name type="scientific">Brachybacterium massiliense</name>
    <dbReference type="NCBI Taxonomy" id="1755098"/>
    <lineage>
        <taxon>Bacteria</taxon>
        <taxon>Bacillati</taxon>
        <taxon>Actinomycetota</taxon>
        <taxon>Actinomycetes</taxon>
        <taxon>Micrococcales</taxon>
        <taxon>Dermabacteraceae</taxon>
        <taxon>Brachybacterium</taxon>
    </lineage>
</organism>
<reference evidence="3" key="1">
    <citation type="journal article" date="2021" name="PeerJ">
        <title>Extensive microbial diversity within the chicken gut microbiome revealed by metagenomics and culture.</title>
        <authorList>
            <person name="Gilroy R."/>
            <person name="Ravi A."/>
            <person name="Getino M."/>
            <person name="Pursley I."/>
            <person name="Horton D.L."/>
            <person name="Alikhan N.F."/>
            <person name="Baker D."/>
            <person name="Gharbi K."/>
            <person name="Hall N."/>
            <person name="Watson M."/>
            <person name="Adriaenssens E.M."/>
            <person name="Foster-Nyarko E."/>
            <person name="Jarju S."/>
            <person name="Secka A."/>
            <person name="Antonio M."/>
            <person name="Oren A."/>
            <person name="Chaudhuri R.R."/>
            <person name="La Ragione R."/>
            <person name="Hildebrand F."/>
            <person name="Pallen M.J."/>
        </authorList>
    </citation>
    <scope>NUCLEOTIDE SEQUENCE</scope>
    <source>
        <strain evidence="3">ChiGjej5B5-22894</strain>
    </source>
</reference>
<accession>A0A921MXI7</accession>
<feature type="transmembrane region" description="Helical" evidence="2">
    <location>
        <begin position="95"/>
        <end position="114"/>
    </location>
</feature>
<reference evidence="3" key="2">
    <citation type="submission" date="2021-09" db="EMBL/GenBank/DDBJ databases">
        <authorList>
            <person name="Gilroy R."/>
        </authorList>
    </citation>
    <scope>NUCLEOTIDE SEQUENCE</scope>
    <source>
        <strain evidence="3">ChiGjej5B5-22894</strain>
    </source>
</reference>
<dbReference type="AlphaFoldDB" id="A0A921MXI7"/>
<evidence type="ECO:0000256" key="1">
    <source>
        <dbReference type="SAM" id="MobiDB-lite"/>
    </source>
</evidence>
<evidence type="ECO:0000256" key="2">
    <source>
        <dbReference type="SAM" id="Phobius"/>
    </source>
</evidence>